<feature type="transmembrane region" description="Helical" evidence="7">
    <location>
        <begin position="980"/>
        <end position="1001"/>
    </location>
</feature>
<keyword evidence="2" id="KW-1003">Cell membrane</keyword>
<dbReference type="Pfam" id="PF02687">
    <property type="entry name" value="FtsX"/>
    <property type="match status" value="1"/>
</dbReference>
<feature type="transmembrane region" description="Helical" evidence="7">
    <location>
        <begin position="620"/>
        <end position="638"/>
    </location>
</feature>
<dbReference type="InterPro" id="IPR003838">
    <property type="entry name" value="ABC3_permease_C"/>
</dbReference>
<organism evidence="9 10">
    <name type="scientific">Dictyobacter alpinus</name>
    <dbReference type="NCBI Taxonomy" id="2014873"/>
    <lineage>
        <taxon>Bacteria</taxon>
        <taxon>Bacillati</taxon>
        <taxon>Chloroflexota</taxon>
        <taxon>Ktedonobacteria</taxon>
        <taxon>Ktedonobacterales</taxon>
        <taxon>Dictyobacteraceae</taxon>
        <taxon>Dictyobacter</taxon>
    </lineage>
</organism>
<dbReference type="OrthoDB" id="135040at2"/>
<dbReference type="EMBL" id="BIFT01000001">
    <property type="protein sequence ID" value="GCE26249.1"/>
    <property type="molecule type" value="Genomic_DNA"/>
</dbReference>
<dbReference type="GO" id="GO:0022857">
    <property type="term" value="F:transmembrane transporter activity"/>
    <property type="evidence" value="ECO:0007669"/>
    <property type="project" value="TreeGrafter"/>
</dbReference>
<feature type="domain" description="ABC3 transporter permease C-terminal" evidence="8">
    <location>
        <begin position="881"/>
        <end position="1010"/>
    </location>
</feature>
<feature type="transmembrane region" description="Helical" evidence="7">
    <location>
        <begin position="481"/>
        <end position="509"/>
    </location>
</feature>
<gene>
    <name evidence="9" type="ORF">KDA_17330</name>
</gene>
<evidence type="ECO:0000256" key="2">
    <source>
        <dbReference type="ARBA" id="ARBA00022475"/>
    </source>
</evidence>
<feature type="transmembrane region" description="Helical" evidence="7">
    <location>
        <begin position="929"/>
        <end position="951"/>
    </location>
</feature>
<dbReference type="Proteomes" id="UP000287171">
    <property type="component" value="Unassembled WGS sequence"/>
</dbReference>
<dbReference type="PANTHER" id="PTHR30572:SF4">
    <property type="entry name" value="ABC TRANSPORTER PERMEASE YTRF"/>
    <property type="match status" value="1"/>
</dbReference>
<protein>
    <recommendedName>
        <fullName evidence="8">ABC3 transporter permease C-terminal domain-containing protein</fullName>
    </recommendedName>
</protein>
<reference evidence="10" key="1">
    <citation type="submission" date="2018-12" db="EMBL/GenBank/DDBJ databases">
        <title>Tengunoibacter tsumagoiensis gen. nov., sp. nov., Dictyobacter kobayashii sp. nov., D. alpinus sp. nov., and D. joshuensis sp. nov. and description of Dictyobacteraceae fam. nov. within the order Ktedonobacterales isolated from Tengu-no-mugimeshi.</title>
        <authorList>
            <person name="Wang C.M."/>
            <person name="Zheng Y."/>
            <person name="Sakai Y."/>
            <person name="Toyoda A."/>
            <person name="Minakuchi Y."/>
            <person name="Abe K."/>
            <person name="Yokota A."/>
            <person name="Yabe S."/>
        </authorList>
    </citation>
    <scope>NUCLEOTIDE SEQUENCE [LARGE SCALE GENOMIC DNA]</scope>
    <source>
        <strain evidence="10">Uno16</strain>
    </source>
</reference>
<keyword evidence="5 7" id="KW-0472">Membrane</keyword>
<accession>A0A402B4H0</accession>
<name>A0A402B4H0_9CHLR</name>
<dbReference type="RefSeq" id="WP_126626733.1">
    <property type="nucleotide sequence ID" value="NZ_BIFT01000001.1"/>
</dbReference>
<keyword evidence="3 7" id="KW-0812">Transmembrane</keyword>
<feature type="transmembrane region" description="Helical" evidence="7">
    <location>
        <begin position="34"/>
        <end position="55"/>
    </location>
</feature>
<feature type="transmembrane region" description="Helical" evidence="7">
    <location>
        <begin position="422"/>
        <end position="446"/>
    </location>
</feature>
<dbReference type="GO" id="GO:0005886">
    <property type="term" value="C:plasma membrane"/>
    <property type="evidence" value="ECO:0007669"/>
    <property type="project" value="UniProtKB-SubCell"/>
</dbReference>
<comment type="subcellular location">
    <subcellularLocation>
        <location evidence="1">Cell membrane</location>
        <topology evidence="1">Multi-pass membrane protein</topology>
    </subcellularLocation>
</comment>
<sequence length="1022" mass="111705">MPRSIKREKSPVGRSWFPAFVPLAWWQLRRTKGLLAIVGLGVLAAVICVCVAPLYTQVAMTAGLQEAVNATPANASISIVSKDTRPSWASVQAVSDAFANYSVQPLSTFLDSSKNQMQIESGQLQLFRADPSAAKVKPLADVLLLEGNNMGQIASGKHLSLLKGRLPDSKVKAYADTDSTIEMAVSQDTAGYLQLSPGSVIYTRVAVQNTTGIRANADWHMVSLKVVGIFQNMDGHDPFWHGSTLDKNTLGGKPNGPFIFKALVSNESLGSTYARFIPVSDQPDTDSILPFSEPPLGIKQPAHSLTDALTINWYFSLDQKTITSSQLDYLINTLHTFQFHFYPTDLLLVHYGIVDTHNFVPLDGLTDYQNQLQVSQVPALGLVLVIFFLLLYFVALMVDLLVERQAATLAIVRSRGGSRGQVFGALLMQGVGVCLLALLCGPLLAFPVTSLLGRLLLPVQNYAAIDTVLQNWRQALLSVELYAFVTVVVVLLTLAVAIYQATAMDVLALRRESSRATRRPLWLRFSLDLIAVVVMIVGYILSVYLTDSDVLDPHLRLTLLSPLVLARAIFTIIAAMLLFLRFFPYLLRWGSWLATQRSRGAASMLAFAQLARSPRQSLRMALLFALATAFAIFALVFSSSQFQRTSDISTYTVGADIAGNFVDQPDAASLPTQLQIYGKLKGVQGVTAGYSDQLQVADREDHVRFLAMDADTYTHTAYWPENNTSMSLPVLMQQLARGRNSQDQLVPAAIDATMASTYHLSIGSKFGLNGSLSDEGLIYFKVIAIARYIPTQTVPGGVLVDLRAYQRAYNRVVNIVGSQPLPLNQLWLRTSDDPATQAQLRHELLNGTVQLSTFVDRRQLMARLQKEPLYLQMIGILALGPLIALILVLVGSLVASWLQSRDRLTNFAIMRALGASPANITSTLAWEQAVVYAVAIILGAIFGAVLSWMVVPALVFTSAPLQQTDISEFYLAQSIPPVQVVVPALLGLGFAILIMICVLALGMMLRTISKPSLATTLRINED</sequence>
<feature type="transmembrane region" description="Helical" evidence="7">
    <location>
        <begin position="379"/>
        <end position="402"/>
    </location>
</feature>
<feature type="transmembrane region" description="Helical" evidence="7">
    <location>
        <begin position="565"/>
        <end position="587"/>
    </location>
</feature>
<dbReference type="AlphaFoldDB" id="A0A402B4H0"/>
<evidence type="ECO:0000313" key="9">
    <source>
        <dbReference type="EMBL" id="GCE26249.1"/>
    </source>
</evidence>
<evidence type="ECO:0000256" key="1">
    <source>
        <dbReference type="ARBA" id="ARBA00004651"/>
    </source>
</evidence>
<feature type="transmembrane region" description="Helical" evidence="7">
    <location>
        <begin position="521"/>
        <end position="545"/>
    </location>
</feature>
<dbReference type="InterPro" id="IPR050250">
    <property type="entry name" value="Macrolide_Exporter_MacB"/>
</dbReference>
<evidence type="ECO:0000256" key="5">
    <source>
        <dbReference type="ARBA" id="ARBA00023136"/>
    </source>
</evidence>
<comment type="similarity">
    <text evidence="6">Belongs to the ABC-4 integral membrane protein family.</text>
</comment>
<evidence type="ECO:0000259" key="8">
    <source>
        <dbReference type="Pfam" id="PF02687"/>
    </source>
</evidence>
<keyword evidence="4 7" id="KW-1133">Transmembrane helix</keyword>
<comment type="caution">
    <text evidence="9">The sequence shown here is derived from an EMBL/GenBank/DDBJ whole genome shotgun (WGS) entry which is preliminary data.</text>
</comment>
<feature type="transmembrane region" description="Helical" evidence="7">
    <location>
        <begin position="869"/>
        <end position="898"/>
    </location>
</feature>
<evidence type="ECO:0000256" key="6">
    <source>
        <dbReference type="ARBA" id="ARBA00038076"/>
    </source>
</evidence>
<proteinExistence type="inferred from homology"/>
<keyword evidence="10" id="KW-1185">Reference proteome</keyword>
<evidence type="ECO:0000256" key="4">
    <source>
        <dbReference type="ARBA" id="ARBA00022989"/>
    </source>
</evidence>
<evidence type="ECO:0000313" key="10">
    <source>
        <dbReference type="Proteomes" id="UP000287171"/>
    </source>
</evidence>
<evidence type="ECO:0000256" key="7">
    <source>
        <dbReference type="SAM" id="Phobius"/>
    </source>
</evidence>
<dbReference type="PANTHER" id="PTHR30572">
    <property type="entry name" value="MEMBRANE COMPONENT OF TRANSPORTER-RELATED"/>
    <property type="match status" value="1"/>
</dbReference>
<evidence type="ECO:0000256" key="3">
    <source>
        <dbReference type="ARBA" id="ARBA00022692"/>
    </source>
</evidence>